<proteinExistence type="predicted"/>
<keyword evidence="2" id="KW-1185">Reference proteome</keyword>
<sequence>MAQLQKYLHLSEISNEKTYVFDIVVENERGSNFFGIPLFSKNFLIHGVDPSSFSKSNNTKKKLFHNKNTQQQVLADYTTCGPGSKNHRFNLKLITLPDQSWEWSWKEWYVLKINDDVDENGWLYSRIRFNSKKWRGSHHFGNFVRKRYWARLREK</sequence>
<organism evidence="1 2">
    <name type="scientific">Ascoidea rubescens DSM 1968</name>
    <dbReference type="NCBI Taxonomy" id="1344418"/>
    <lineage>
        <taxon>Eukaryota</taxon>
        <taxon>Fungi</taxon>
        <taxon>Dikarya</taxon>
        <taxon>Ascomycota</taxon>
        <taxon>Saccharomycotina</taxon>
        <taxon>Saccharomycetes</taxon>
        <taxon>Ascoideaceae</taxon>
        <taxon>Ascoidea</taxon>
    </lineage>
</organism>
<dbReference type="Proteomes" id="UP000095038">
    <property type="component" value="Unassembled WGS sequence"/>
</dbReference>
<dbReference type="OrthoDB" id="72441at2759"/>
<name>A0A1D2VB35_9ASCO</name>
<protein>
    <recommendedName>
        <fullName evidence="3">Peroxin/Ferlin domain-containing protein</fullName>
    </recommendedName>
</protein>
<reference evidence="2" key="1">
    <citation type="submission" date="2016-05" db="EMBL/GenBank/DDBJ databases">
        <title>Comparative genomics of biotechnologically important yeasts.</title>
        <authorList>
            <consortium name="DOE Joint Genome Institute"/>
            <person name="Riley R."/>
            <person name="Haridas S."/>
            <person name="Wolfe K.H."/>
            <person name="Lopes M.R."/>
            <person name="Hittinger C.T."/>
            <person name="Goker M."/>
            <person name="Salamov A."/>
            <person name="Wisecaver J."/>
            <person name="Long T.M."/>
            <person name="Aerts A.L."/>
            <person name="Barry K."/>
            <person name="Choi C."/>
            <person name="Clum A."/>
            <person name="Coughlan A.Y."/>
            <person name="Deshpande S."/>
            <person name="Douglass A.P."/>
            <person name="Hanson S.J."/>
            <person name="Klenk H.-P."/>
            <person name="Labutti K."/>
            <person name="Lapidus A."/>
            <person name="Lindquist E."/>
            <person name="Lipzen A."/>
            <person name="Meier-Kolthoff J.P."/>
            <person name="Ohm R.A."/>
            <person name="Otillar R.P."/>
            <person name="Pangilinan J."/>
            <person name="Peng Y."/>
            <person name="Rokas A."/>
            <person name="Rosa C.A."/>
            <person name="Scheuner C."/>
            <person name="Sibirny A.A."/>
            <person name="Slot J.C."/>
            <person name="Stielow J.B."/>
            <person name="Sun H."/>
            <person name="Kurtzman C.P."/>
            <person name="Blackwell M."/>
            <person name="Grigoriev I.V."/>
            <person name="Jeffries T.W."/>
        </authorList>
    </citation>
    <scope>NUCLEOTIDE SEQUENCE [LARGE SCALE GENOMIC DNA]</scope>
    <source>
        <strain evidence="2">DSM 1968</strain>
    </source>
</reference>
<dbReference type="AlphaFoldDB" id="A0A1D2VB35"/>
<dbReference type="EMBL" id="KV454489">
    <property type="protein sequence ID" value="ODV58805.1"/>
    <property type="molecule type" value="Genomic_DNA"/>
</dbReference>
<accession>A0A1D2VB35</accession>
<dbReference type="FunCoup" id="A0A1D2VB35">
    <property type="interactions" value="12"/>
</dbReference>
<dbReference type="GeneID" id="30964499"/>
<evidence type="ECO:0000313" key="1">
    <source>
        <dbReference type="EMBL" id="ODV58805.1"/>
    </source>
</evidence>
<dbReference type="InParanoid" id="A0A1D2VB35"/>
<dbReference type="STRING" id="1344418.A0A1D2VB35"/>
<gene>
    <name evidence="1" type="ORF">ASCRUDRAFT_38510</name>
</gene>
<evidence type="ECO:0000313" key="2">
    <source>
        <dbReference type="Proteomes" id="UP000095038"/>
    </source>
</evidence>
<feature type="non-terminal residue" evidence="1">
    <location>
        <position position="155"/>
    </location>
</feature>
<evidence type="ECO:0008006" key="3">
    <source>
        <dbReference type="Google" id="ProtNLM"/>
    </source>
</evidence>
<dbReference type="RefSeq" id="XP_020045112.1">
    <property type="nucleotide sequence ID" value="XM_020190863.1"/>
</dbReference>